<name>A0ABU3CCJ0_9FLAO</name>
<accession>A0ABU3CCJ0</accession>
<organism evidence="1 2">
    <name type="scientific">Autumnicola tepida</name>
    <dbReference type="NCBI Taxonomy" id="3075595"/>
    <lineage>
        <taxon>Bacteria</taxon>
        <taxon>Pseudomonadati</taxon>
        <taxon>Bacteroidota</taxon>
        <taxon>Flavobacteriia</taxon>
        <taxon>Flavobacteriales</taxon>
        <taxon>Flavobacteriaceae</taxon>
        <taxon>Autumnicola</taxon>
    </lineage>
</organism>
<dbReference type="Pfam" id="PF06078">
    <property type="entry name" value="DUF937"/>
    <property type="match status" value="1"/>
</dbReference>
<dbReference type="Proteomes" id="UP001262889">
    <property type="component" value="Unassembled WGS sequence"/>
</dbReference>
<evidence type="ECO:0000313" key="1">
    <source>
        <dbReference type="EMBL" id="MDT0644054.1"/>
    </source>
</evidence>
<dbReference type="RefSeq" id="WP_311535672.1">
    <property type="nucleotide sequence ID" value="NZ_JAVRHQ010000020.1"/>
</dbReference>
<keyword evidence="2" id="KW-1185">Reference proteome</keyword>
<evidence type="ECO:0000313" key="2">
    <source>
        <dbReference type="Proteomes" id="UP001262889"/>
    </source>
</evidence>
<dbReference type="InterPro" id="IPR009282">
    <property type="entry name" value="DUF937"/>
</dbReference>
<reference evidence="1 2" key="1">
    <citation type="submission" date="2023-09" db="EMBL/GenBank/DDBJ databases">
        <authorList>
            <person name="Rey-Velasco X."/>
        </authorList>
    </citation>
    <scope>NUCLEOTIDE SEQUENCE [LARGE SCALE GENOMIC DNA]</scope>
    <source>
        <strain evidence="1 2">F363</strain>
    </source>
</reference>
<proteinExistence type="predicted"/>
<protein>
    <submittedName>
        <fullName evidence="1">DUF937 domain-containing protein</fullName>
    </submittedName>
</protein>
<sequence>MASILDILNTKTGDQLIGKITEKTGLDKEKATTALGMAMPMILGALKKNAEDDKGSEKLNNALEADKHNGHLLNNLSEADTDEVDNEGNKILDHILGDKRSGIESALSTTLGLEKGTIGTIIKLAAPVIMNLLGSQKRKDNVSGSGLSSLIGSVLGSSAAHDHSFVQSLLDKDDDGNVIDDVSGMILGGGKNKKKGDSILKGFTGGK</sequence>
<dbReference type="EMBL" id="JAVRHQ010000020">
    <property type="protein sequence ID" value="MDT0644054.1"/>
    <property type="molecule type" value="Genomic_DNA"/>
</dbReference>
<gene>
    <name evidence="1" type="ORF">RM553_14550</name>
</gene>
<comment type="caution">
    <text evidence="1">The sequence shown here is derived from an EMBL/GenBank/DDBJ whole genome shotgun (WGS) entry which is preliminary data.</text>
</comment>